<accession>A0A7Y9JZV9</accession>
<evidence type="ECO:0000313" key="4">
    <source>
        <dbReference type="Proteomes" id="UP000618382"/>
    </source>
</evidence>
<dbReference type="AlphaFoldDB" id="A0A7Y9JZV9"/>
<organism evidence="2 3">
    <name type="scientific">Cellulomonas oligotrophica</name>
    <dbReference type="NCBI Taxonomy" id="931536"/>
    <lineage>
        <taxon>Bacteria</taxon>
        <taxon>Bacillati</taxon>
        <taxon>Actinomycetota</taxon>
        <taxon>Actinomycetes</taxon>
        <taxon>Micrococcales</taxon>
        <taxon>Cellulomonadaceae</taxon>
        <taxon>Cellulomonas</taxon>
    </lineage>
</organism>
<protein>
    <submittedName>
        <fullName evidence="2">Uncharacterized protein</fullName>
    </submittedName>
</protein>
<evidence type="ECO:0000313" key="2">
    <source>
        <dbReference type="EMBL" id="NYD86660.1"/>
    </source>
</evidence>
<proteinExistence type="predicted"/>
<dbReference type="EMBL" id="BONN01000016">
    <property type="protein sequence ID" value="GIG34361.1"/>
    <property type="molecule type" value="Genomic_DNA"/>
</dbReference>
<dbReference type="RefSeq" id="WP_140458248.1">
    <property type="nucleotide sequence ID" value="NZ_BAABFI010000001.1"/>
</dbReference>
<name>A0A7Y9JZV9_9CELL</name>
<gene>
    <name evidence="2" type="ORF">BKA21_002209</name>
    <name evidence="1" type="ORF">Col01nite_35200</name>
</gene>
<reference evidence="1 4" key="2">
    <citation type="submission" date="2021-01" db="EMBL/GenBank/DDBJ databases">
        <title>Whole genome shotgun sequence of Cellulomonas oligotrophica NBRC 109435.</title>
        <authorList>
            <person name="Komaki H."/>
            <person name="Tamura T."/>
        </authorList>
    </citation>
    <scope>NUCLEOTIDE SEQUENCE [LARGE SCALE GENOMIC DNA]</scope>
    <source>
        <strain evidence="1 4">NBRC 109435</strain>
    </source>
</reference>
<evidence type="ECO:0000313" key="1">
    <source>
        <dbReference type="EMBL" id="GIG34361.1"/>
    </source>
</evidence>
<reference evidence="2 3" key="1">
    <citation type="submission" date="2020-07" db="EMBL/GenBank/DDBJ databases">
        <title>Sequencing the genomes of 1000 actinobacteria strains.</title>
        <authorList>
            <person name="Klenk H.-P."/>
        </authorList>
    </citation>
    <scope>NUCLEOTIDE SEQUENCE [LARGE SCALE GENOMIC DNA]</scope>
    <source>
        <strain evidence="2 3">DSM 24482</strain>
    </source>
</reference>
<keyword evidence="4" id="KW-1185">Reference proteome</keyword>
<sequence length="198" mass="20872">MPAPLLVAAGWVLVTPTTLPPVLRPGLPPVILTLSDCIQEDLPQPPGGTWFTDRDAADRARAEHAPHASVVGVALTSAGGAALCAQALPDPYGALEVLRRQEPVAPAERVLGWEVVGADDWFDLHSWHCHGYADEVATALGIRTNSRGLLASHAEASTVLHWMLTRPSAEAPAPVPWFPVALTASPAADRALAHAPRP</sequence>
<evidence type="ECO:0000313" key="3">
    <source>
        <dbReference type="Proteomes" id="UP000577956"/>
    </source>
</evidence>
<dbReference type="Proteomes" id="UP000577956">
    <property type="component" value="Unassembled WGS sequence"/>
</dbReference>
<comment type="caution">
    <text evidence="2">The sequence shown here is derived from an EMBL/GenBank/DDBJ whole genome shotgun (WGS) entry which is preliminary data.</text>
</comment>
<dbReference type="Proteomes" id="UP000618382">
    <property type="component" value="Unassembled WGS sequence"/>
</dbReference>
<dbReference type="EMBL" id="JACCBK010000001">
    <property type="protein sequence ID" value="NYD86660.1"/>
    <property type="molecule type" value="Genomic_DNA"/>
</dbReference>